<dbReference type="InterPro" id="IPR012135">
    <property type="entry name" value="Dihydroorotate_DH_1_2"/>
</dbReference>
<evidence type="ECO:0000256" key="3">
    <source>
        <dbReference type="ARBA" id="ARBA00022630"/>
    </source>
</evidence>
<evidence type="ECO:0000313" key="12">
    <source>
        <dbReference type="Proteomes" id="UP000092401"/>
    </source>
</evidence>
<dbReference type="GO" id="GO:0044205">
    <property type="term" value="P:'de novo' UMP biosynthetic process"/>
    <property type="evidence" value="ECO:0007669"/>
    <property type="project" value="UniProtKB-UniPathway"/>
</dbReference>
<accession>A0A150ITG4</accession>
<accession>A0A150J059</accession>
<dbReference type="CDD" id="cd04739">
    <property type="entry name" value="DHOD_like"/>
    <property type="match status" value="1"/>
</dbReference>
<dbReference type="InterPro" id="IPR005720">
    <property type="entry name" value="Dihydroorotate_DH_cat"/>
</dbReference>
<dbReference type="PANTHER" id="PTHR48109">
    <property type="entry name" value="DIHYDROOROTATE DEHYDROGENASE (QUINONE), MITOCHONDRIAL-RELATED"/>
    <property type="match status" value="1"/>
</dbReference>
<proteinExistence type="predicted"/>
<evidence type="ECO:0000256" key="4">
    <source>
        <dbReference type="ARBA" id="ARBA00022643"/>
    </source>
</evidence>
<dbReference type="PANTHER" id="PTHR48109:SF3">
    <property type="entry name" value="SLL0744 PROTEIN"/>
    <property type="match status" value="1"/>
</dbReference>
<evidence type="ECO:0000256" key="6">
    <source>
        <dbReference type="ARBA" id="ARBA00023002"/>
    </source>
</evidence>
<organism evidence="9 11">
    <name type="scientific">Candidatus Methanofastidiosum methylothiophilum</name>
    <dbReference type="NCBI Taxonomy" id="1705564"/>
    <lineage>
        <taxon>Archaea</taxon>
        <taxon>Methanobacteriati</taxon>
        <taxon>Methanobacteriota</taxon>
        <taxon>Stenosarchaea group</taxon>
        <taxon>Candidatus Methanofastidiosia</taxon>
        <taxon>Candidatus Methanofastidiosales</taxon>
        <taxon>Candidatus Methanofastidiosaceae</taxon>
        <taxon>Candidatus Methanofastidiosum</taxon>
    </lineage>
</organism>
<evidence type="ECO:0000259" key="7">
    <source>
        <dbReference type="Pfam" id="PF01180"/>
    </source>
</evidence>
<accession>A0A150IKX9</accession>
<reference evidence="11 12" key="1">
    <citation type="journal article" date="2016" name="ISME J.">
        <title>Chasing the elusive Euryarchaeota class WSA2: genomes reveal a uniquely fastidious methyl-reducing methanogen.</title>
        <authorList>
            <person name="Nobu M.K."/>
            <person name="Narihiro T."/>
            <person name="Kuroda K."/>
            <person name="Mei R."/>
            <person name="Liu W.T."/>
        </authorList>
    </citation>
    <scope>NUCLEOTIDE SEQUENCE [LARGE SCALE GENOMIC DNA]</scope>
    <source>
        <strain evidence="8">B03fssc0709_Meth_Bin005</strain>
        <strain evidence="9">B15fssc0709_Meth_Bin003</strain>
        <strain evidence="10">BMIXfssc0709_Meth_Bin006</strain>
    </source>
</reference>
<name>A0A150ITG4_9EURY</name>
<dbReference type="Proteomes" id="UP000091929">
    <property type="component" value="Unassembled WGS sequence"/>
</dbReference>
<dbReference type="SUPFAM" id="SSF51395">
    <property type="entry name" value="FMN-linked oxidoreductases"/>
    <property type="match status" value="1"/>
</dbReference>
<evidence type="ECO:0000313" key="9">
    <source>
        <dbReference type="EMBL" id="KYC47944.1"/>
    </source>
</evidence>
<dbReference type="PATRIC" id="fig|1706437.3.peg.725"/>
<sequence>MIDLSTNYMGLKLKNPIVASSSYLWEDSKNIKKAEKSGAAAVVLHSLFEEQLEIEQEELNKFLLQGTESYAEAITYFPEIKEFKFAPDEYVELIKEVKSNSEIPIIGSLNGVSDGGWIKYAKKIEDAGADALELNIYFIPTDISLNSEKIEENYSNLVKSVKQKIKIPLAVKLSPYFTSTPHFLKSIEKAGADAFVIFNRFYQPDIDTQNLEIKPNLVLSTSEELRLRLRWAAIMYGKVNPDIAITGGVHTGNDVIKTIMAGAKVSMMTSALIKNEIEHITKVLSEINEWLLMNDYKSIKSIHGLMSQEKVLEPSAYERANYMKTLGSYK</sequence>
<evidence type="ECO:0000256" key="2">
    <source>
        <dbReference type="ARBA" id="ARBA00004725"/>
    </source>
</evidence>
<dbReference type="EMBL" id="LNJC01000011">
    <property type="protein sequence ID" value="KYC50562.1"/>
    <property type="molecule type" value="Genomic_DNA"/>
</dbReference>
<dbReference type="Proteomes" id="UP000092403">
    <property type="component" value="Unassembled WGS sequence"/>
</dbReference>
<dbReference type="InterPro" id="IPR013785">
    <property type="entry name" value="Aldolase_TIM"/>
</dbReference>
<dbReference type="GO" id="GO:0005737">
    <property type="term" value="C:cytoplasm"/>
    <property type="evidence" value="ECO:0007669"/>
    <property type="project" value="InterPro"/>
</dbReference>
<dbReference type="GO" id="GO:0006207">
    <property type="term" value="P:'de novo' pyrimidine nucleobase biosynthetic process"/>
    <property type="evidence" value="ECO:0007669"/>
    <property type="project" value="TreeGrafter"/>
</dbReference>
<dbReference type="EMBL" id="LNGE01000013">
    <property type="protein sequence ID" value="KYC45653.1"/>
    <property type="molecule type" value="Genomic_DNA"/>
</dbReference>
<dbReference type="Pfam" id="PF01180">
    <property type="entry name" value="DHO_dh"/>
    <property type="match status" value="1"/>
</dbReference>
<evidence type="ECO:0000313" key="10">
    <source>
        <dbReference type="EMBL" id="KYC50562.1"/>
    </source>
</evidence>
<keyword evidence="3" id="KW-0285">Flavoprotein</keyword>
<evidence type="ECO:0000313" key="11">
    <source>
        <dbReference type="Proteomes" id="UP000091929"/>
    </source>
</evidence>
<dbReference type="AlphaFoldDB" id="A0A150ITG4"/>
<dbReference type="UniPathway" id="UPA00070"/>
<gene>
    <name evidence="8" type="ORF">APG10_00644</name>
    <name evidence="9" type="ORF">APG11_00719</name>
    <name evidence="10" type="ORF">APG12_00696</name>
</gene>
<comment type="caution">
    <text evidence="9">The sequence shown here is derived from an EMBL/GenBank/DDBJ whole genome shotgun (WGS) entry which is preliminary data.</text>
</comment>
<dbReference type="NCBIfam" id="NF005741">
    <property type="entry name" value="PRK07565.1"/>
    <property type="match status" value="1"/>
</dbReference>
<evidence type="ECO:0000313" key="8">
    <source>
        <dbReference type="EMBL" id="KYC45653.1"/>
    </source>
</evidence>
<keyword evidence="5" id="KW-0665">Pyrimidine biosynthesis</keyword>
<dbReference type="GO" id="GO:0004152">
    <property type="term" value="F:dihydroorotate dehydrogenase activity"/>
    <property type="evidence" value="ECO:0007669"/>
    <property type="project" value="InterPro"/>
</dbReference>
<keyword evidence="6" id="KW-0560">Oxidoreductase</keyword>
<evidence type="ECO:0000256" key="1">
    <source>
        <dbReference type="ARBA" id="ARBA00001917"/>
    </source>
</evidence>
<dbReference type="PATRIC" id="fig|1706438.3.peg.699"/>
<dbReference type="InterPro" id="IPR050074">
    <property type="entry name" value="DHO_dehydrogenase"/>
</dbReference>
<protein>
    <submittedName>
        <fullName evidence="9">Dihydroorotate dehydrogenase 2</fullName>
    </submittedName>
</protein>
<dbReference type="EMBL" id="LNGF01000013">
    <property type="protein sequence ID" value="KYC47944.1"/>
    <property type="molecule type" value="Genomic_DNA"/>
</dbReference>
<comment type="pathway">
    <text evidence="2">Pyrimidine metabolism; UMP biosynthesis via de novo pathway.</text>
</comment>
<dbReference type="Gene3D" id="3.20.20.70">
    <property type="entry name" value="Aldolase class I"/>
    <property type="match status" value="1"/>
</dbReference>
<dbReference type="PATRIC" id="fig|1706436.3.peg.651"/>
<feature type="domain" description="Dihydroorotate dehydrogenase catalytic" evidence="7">
    <location>
        <begin position="94"/>
        <end position="291"/>
    </location>
</feature>
<evidence type="ECO:0000256" key="5">
    <source>
        <dbReference type="ARBA" id="ARBA00022975"/>
    </source>
</evidence>
<dbReference type="Proteomes" id="UP000092401">
    <property type="component" value="Unassembled WGS sequence"/>
</dbReference>
<keyword evidence="4" id="KW-0288">FMN</keyword>
<dbReference type="PIRSF" id="PIRSF000164">
    <property type="entry name" value="DHO_oxidase"/>
    <property type="match status" value="1"/>
</dbReference>
<comment type="cofactor">
    <cofactor evidence="1">
        <name>FMN</name>
        <dbReference type="ChEBI" id="CHEBI:58210"/>
    </cofactor>
</comment>